<organism evidence="1 2">
    <name type="scientific">Armatimonas rosea</name>
    <dbReference type="NCBI Taxonomy" id="685828"/>
    <lineage>
        <taxon>Bacteria</taxon>
        <taxon>Bacillati</taxon>
        <taxon>Armatimonadota</taxon>
        <taxon>Armatimonadia</taxon>
        <taxon>Armatimonadales</taxon>
        <taxon>Armatimonadaceae</taxon>
        <taxon>Armatimonas</taxon>
    </lineage>
</organism>
<accession>A0A7W9SNI8</accession>
<comment type="caution">
    <text evidence="1">The sequence shown here is derived from an EMBL/GenBank/DDBJ whole genome shotgun (WGS) entry which is preliminary data.</text>
</comment>
<dbReference type="Proteomes" id="UP000520814">
    <property type="component" value="Unassembled WGS sequence"/>
</dbReference>
<keyword evidence="2" id="KW-1185">Reference proteome</keyword>
<name>A0A7W9SNI8_ARMRO</name>
<gene>
    <name evidence="1" type="ORF">HNQ39_000916</name>
</gene>
<dbReference type="EMBL" id="JACHGW010000001">
    <property type="protein sequence ID" value="MBB6049154.1"/>
    <property type="molecule type" value="Genomic_DNA"/>
</dbReference>
<dbReference type="AlphaFoldDB" id="A0A7W9SNI8"/>
<proteinExistence type="predicted"/>
<evidence type="ECO:0000313" key="1">
    <source>
        <dbReference type="EMBL" id="MBB6049154.1"/>
    </source>
</evidence>
<sequence length="139" mass="15861">MNPIEETFVKTFIARDKRERWLSFLASEKNRLKVLGRLAHVLEDDLDPRFVFDKDSPPAEIAAQAGQALAEWAKTNPKQLCHLIVYGDKDGQVMNLSAAESDFDLTNGAIIIVIPNKLAYYHPERDNLSRQPFKLLFHP</sequence>
<evidence type="ECO:0000313" key="2">
    <source>
        <dbReference type="Proteomes" id="UP000520814"/>
    </source>
</evidence>
<dbReference type="RefSeq" id="WP_184192771.1">
    <property type="nucleotide sequence ID" value="NZ_JACHGW010000001.1"/>
</dbReference>
<protein>
    <submittedName>
        <fullName evidence="1">Uncharacterized protein</fullName>
    </submittedName>
</protein>
<reference evidence="1 2" key="1">
    <citation type="submission" date="2020-08" db="EMBL/GenBank/DDBJ databases">
        <title>Genomic Encyclopedia of Type Strains, Phase IV (KMG-IV): sequencing the most valuable type-strain genomes for metagenomic binning, comparative biology and taxonomic classification.</title>
        <authorList>
            <person name="Goeker M."/>
        </authorList>
    </citation>
    <scope>NUCLEOTIDE SEQUENCE [LARGE SCALE GENOMIC DNA]</scope>
    <source>
        <strain evidence="1 2">DSM 23562</strain>
    </source>
</reference>